<organism evidence="1 2">
    <name type="scientific">Pochonia chlamydosporia 170</name>
    <dbReference type="NCBI Taxonomy" id="1380566"/>
    <lineage>
        <taxon>Eukaryota</taxon>
        <taxon>Fungi</taxon>
        <taxon>Dikarya</taxon>
        <taxon>Ascomycota</taxon>
        <taxon>Pezizomycotina</taxon>
        <taxon>Sordariomycetes</taxon>
        <taxon>Hypocreomycetidae</taxon>
        <taxon>Hypocreales</taxon>
        <taxon>Clavicipitaceae</taxon>
        <taxon>Pochonia</taxon>
    </lineage>
</organism>
<reference evidence="1 2" key="1">
    <citation type="journal article" date="2016" name="PLoS Pathog.">
        <title>Biosynthesis of antibiotic leucinostatins in bio-control fungus Purpureocillium lilacinum and their inhibition on phytophthora revealed by genome mining.</title>
        <authorList>
            <person name="Wang G."/>
            <person name="Liu Z."/>
            <person name="Lin R."/>
            <person name="Li E."/>
            <person name="Mao Z."/>
            <person name="Ling J."/>
            <person name="Yang Y."/>
            <person name="Yin W.B."/>
            <person name="Xie B."/>
        </authorList>
    </citation>
    <scope>NUCLEOTIDE SEQUENCE [LARGE SCALE GENOMIC DNA]</scope>
    <source>
        <strain evidence="1">170</strain>
    </source>
</reference>
<evidence type="ECO:0000313" key="1">
    <source>
        <dbReference type="EMBL" id="OAQ73759.1"/>
    </source>
</evidence>
<dbReference type="AlphaFoldDB" id="A0A179G9C2"/>
<accession>A0A179G9C2</accession>
<dbReference type="Proteomes" id="UP000078397">
    <property type="component" value="Unassembled WGS sequence"/>
</dbReference>
<keyword evidence="2" id="KW-1185">Reference proteome</keyword>
<name>A0A179G9C2_METCM</name>
<dbReference type="GeneID" id="28857103"/>
<dbReference type="KEGG" id="pchm:VFPPC_15356"/>
<dbReference type="EMBL" id="LSBJ02000001">
    <property type="protein sequence ID" value="OAQ73759.1"/>
    <property type="molecule type" value="Genomic_DNA"/>
</dbReference>
<dbReference type="RefSeq" id="XP_018149842.1">
    <property type="nucleotide sequence ID" value="XM_018293109.1"/>
</dbReference>
<sequence length="67" mass="7459">MRLRQGRGTESVSRASSGLDWLFRSAGWPRVLQHLTMEAQWLDAIASRQPDITPGPMSYGNCGVTRV</sequence>
<gene>
    <name evidence="1" type="ORF">VFPPC_15356</name>
</gene>
<proteinExistence type="predicted"/>
<evidence type="ECO:0000313" key="2">
    <source>
        <dbReference type="Proteomes" id="UP000078397"/>
    </source>
</evidence>
<protein>
    <submittedName>
        <fullName evidence="1">Uncharacterized protein</fullName>
    </submittedName>
</protein>
<comment type="caution">
    <text evidence="1">The sequence shown here is derived from an EMBL/GenBank/DDBJ whole genome shotgun (WGS) entry which is preliminary data.</text>
</comment>